<dbReference type="SMART" id="SM00382">
    <property type="entry name" value="AAA"/>
    <property type="match status" value="1"/>
</dbReference>
<name>A0A510YA86_MARHA</name>
<comment type="caution">
    <text evidence="9">The sequence shown here is derived from an EMBL/GenBank/DDBJ whole genome shotgun (WGS) entry which is preliminary data.</text>
</comment>
<dbReference type="Gene3D" id="3.40.50.300">
    <property type="entry name" value="P-loop containing nucleotide triphosphate hydrolases"/>
    <property type="match status" value="1"/>
</dbReference>
<dbReference type="PRINTS" id="PR01590">
    <property type="entry name" value="HTHFIS"/>
</dbReference>
<dbReference type="InterPro" id="IPR025944">
    <property type="entry name" value="Sigma_54_int_dom_CS"/>
</dbReference>
<evidence type="ECO:0000256" key="1">
    <source>
        <dbReference type="ARBA" id="ARBA00022741"/>
    </source>
</evidence>
<dbReference type="AlphaFoldDB" id="A0A510YA86"/>
<dbReference type="OrthoDB" id="9771372at2"/>
<evidence type="ECO:0000256" key="6">
    <source>
        <dbReference type="SAM" id="MobiDB-lite"/>
    </source>
</evidence>
<dbReference type="GO" id="GO:0005524">
    <property type="term" value="F:ATP binding"/>
    <property type="evidence" value="ECO:0007669"/>
    <property type="project" value="UniProtKB-KW"/>
</dbReference>
<keyword evidence="5" id="KW-0804">Transcription</keyword>
<dbReference type="STRING" id="1371.GCA_900166605_02561"/>
<evidence type="ECO:0000313" key="9">
    <source>
        <dbReference type="EMBL" id="GEK60268.1"/>
    </source>
</evidence>
<keyword evidence="1" id="KW-0547">Nucleotide-binding</keyword>
<dbReference type="Gene3D" id="1.10.8.60">
    <property type="match status" value="1"/>
</dbReference>
<organism evidence="9 10">
    <name type="scientific">Marinococcus halophilus</name>
    <dbReference type="NCBI Taxonomy" id="1371"/>
    <lineage>
        <taxon>Bacteria</taxon>
        <taxon>Bacillati</taxon>
        <taxon>Bacillota</taxon>
        <taxon>Bacilli</taxon>
        <taxon>Bacillales</taxon>
        <taxon>Bacillaceae</taxon>
        <taxon>Marinococcus</taxon>
    </lineage>
</organism>
<gene>
    <name evidence="9" type="primary">rocR</name>
    <name evidence="9" type="ORF">MHA01_31730</name>
</gene>
<feature type="domain" description="PAS" evidence="8">
    <location>
        <begin position="3"/>
        <end position="56"/>
    </location>
</feature>
<dbReference type="NCBIfam" id="TIGR00229">
    <property type="entry name" value="sensory_box"/>
    <property type="match status" value="1"/>
</dbReference>
<dbReference type="PROSITE" id="PS00688">
    <property type="entry name" value="SIGMA54_INTERACT_3"/>
    <property type="match status" value="1"/>
</dbReference>
<dbReference type="GO" id="GO:0006355">
    <property type="term" value="P:regulation of DNA-templated transcription"/>
    <property type="evidence" value="ECO:0007669"/>
    <property type="project" value="InterPro"/>
</dbReference>
<sequence>MMEHEMYEKLMEEVDIGVHAVDMNGNTVIYNTKMASIESMDKEEVINRSIDQVFKFKSGEPSTLERALQEGAEFKNIKQTYLNNKGNEITSVNHTFPVWKRDTIIGAVELAKDVTMLEKLIQENMDRAQRSYSFEDVIGQSTEIKEIIEYAKRATRTSSSVLIIGETGTGKEIFAQSIHNGSDRSSKPFISQNCAALPDSLIESILFGTKKGAFTGSADRPGLFEQAEGGTLLLDEINSLSMHLQSKLLRVLQERSVRRIGDTRDISVDVRIIATSNEDPIEAITNQHLRKDLYYRLGVVSLFIPPLKDRKDDIKMLSDYFIQKYNALFRMNIEKVDENVMQFFMNYEWPGNVRELEHLIEGAMNITDHETAIRASHLPMHIHKRIKAASDGSKSAAPDFHQEEPAEEKPAASTGQMGLHDFLYYQEKQFILKVLEENNYHVKDSAAQLGLSRQSLHYRLNKLNIQKLRL</sequence>
<dbReference type="PROSITE" id="PS50112">
    <property type="entry name" value="PAS"/>
    <property type="match status" value="1"/>
</dbReference>
<reference evidence="9 10" key="1">
    <citation type="submission" date="2019-07" db="EMBL/GenBank/DDBJ databases">
        <title>Whole genome shotgun sequence of Marinococcus halophilus NBRC 102359.</title>
        <authorList>
            <person name="Hosoyama A."/>
            <person name="Uohara A."/>
            <person name="Ohji S."/>
            <person name="Ichikawa N."/>
        </authorList>
    </citation>
    <scope>NUCLEOTIDE SEQUENCE [LARGE SCALE GENOMIC DNA]</scope>
    <source>
        <strain evidence="9 10">NBRC 102359</strain>
    </source>
</reference>
<dbReference type="FunFam" id="3.40.50.300:FF:000006">
    <property type="entry name" value="DNA-binding transcriptional regulator NtrC"/>
    <property type="match status" value="1"/>
</dbReference>
<evidence type="ECO:0000256" key="5">
    <source>
        <dbReference type="ARBA" id="ARBA00023163"/>
    </source>
</evidence>
<evidence type="ECO:0000256" key="3">
    <source>
        <dbReference type="ARBA" id="ARBA00023015"/>
    </source>
</evidence>
<dbReference type="GO" id="GO:0043565">
    <property type="term" value="F:sequence-specific DNA binding"/>
    <property type="evidence" value="ECO:0007669"/>
    <property type="project" value="InterPro"/>
</dbReference>
<dbReference type="InterPro" id="IPR027417">
    <property type="entry name" value="P-loop_NTPase"/>
</dbReference>
<dbReference type="PANTHER" id="PTHR32071:SF74">
    <property type="entry name" value="TRANSCRIPTIONAL ACTIVATOR ROCR"/>
    <property type="match status" value="1"/>
</dbReference>
<dbReference type="Pfam" id="PF13426">
    <property type="entry name" value="PAS_9"/>
    <property type="match status" value="1"/>
</dbReference>
<dbReference type="Gene3D" id="3.30.450.20">
    <property type="entry name" value="PAS domain"/>
    <property type="match status" value="1"/>
</dbReference>
<feature type="region of interest" description="Disordered" evidence="6">
    <location>
        <begin position="392"/>
        <end position="413"/>
    </location>
</feature>
<dbReference type="InterPro" id="IPR002197">
    <property type="entry name" value="HTH_Fis"/>
</dbReference>
<evidence type="ECO:0000256" key="4">
    <source>
        <dbReference type="ARBA" id="ARBA00023125"/>
    </source>
</evidence>
<dbReference type="CDD" id="cd00009">
    <property type="entry name" value="AAA"/>
    <property type="match status" value="1"/>
</dbReference>
<dbReference type="EMBL" id="BJUN01000039">
    <property type="protein sequence ID" value="GEK60268.1"/>
    <property type="molecule type" value="Genomic_DNA"/>
</dbReference>
<dbReference type="SUPFAM" id="SSF55785">
    <property type="entry name" value="PYP-like sensor domain (PAS domain)"/>
    <property type="match status" value="1"/>
</dbReference>
<evidence type="ECO:0000259" key="8">
    <source>
        <dbReference type="PROSITE" id="PS50112"/>
    </source>
</evidence>
<dbReference type="PROSITE" id="PS00676">
    <property type="entry name" value="SIGMA54_INTERACT_2"/>
    <property type="match status" value="1"/>
</dbReference>
<dbReference type="RefSeq" id="WP_094908308.1">
    <property type="nucleotide sequence ID" value="NZ_BJUN01000039.1"/>
</dbReference>
<keyword evidence="4" id="KW-0238">DNA-binding</keyword>
<dbReference type="InterPro" id="IPR058031">
    <property type="entry name" value="AAA_lid_NorR"/>
</dbReference>
<dbReference type="InterPro" id="IPR035965">
    <property type="entry name" value="PAS-like_dom_sf"/>
</dbReference>
<keyword evidence="10" id="KW-1185">Reference proteome</keyword>
<dbReference type="SUPFAM" id="SSF46689">
    <property type="entry name" value="Homeodomain-like"/>
    <property type="match status" value="1"/>
</dbReference>
<feature type="domain" description="Sigma-54 factor interaction" evidence="7">
    <location>
        <begin position="137"/>
        <end position="365"/>
    </location>
</feature>
<dbReference type="InterPro" id="IPR000014">
    <property type="entry name" value="PAS"/>
</dbReference>
<dbReference type="Proteomes" id="UP000321051">
    <property type="component" value="Unassembled WGS sequence"/>
</dbReference>
<feature type="compositionally biased region" description="Basic and acidic residues" evidence="6">
    <location>
        <begin position="400"/>
        <end position="410"/>
    </location>
</feature>
<dbReference type="InterPro" id="IPR003593">
    <property type="entry name" value="AAA+_ATPase"/>
</dbReference>
<dbReference type="InterPro" id="IPR009057">
    <property type="entry name" value="Homeodomain-like_sf"/>
</dbReference>
<dbReference type="InterPro" id="IPR002078">
    <property type="entry name" value="Sigma_54_int"/>
</dbReference>
<dbReference type="InterPro" id="IPR025943">
    <property type="entry name" value="Sigma_54_int_dom_ATP-bd_2"/>
</dbReference>
<protein>
    <submittedName>
        <fullName evidence="9">Arginine utilization regulatory protein RocR</fullName>
    </submittedName>
</protein>
<dbReference type="PROSITE" id="PS00675">
    <property type="entry name" value="SIGMA54_INTERACT_1"/>
    <property type="match status" value="1"/>
</dbReference>
<dbReference type="PROSITE" id="PS50045">
    <property type="entry name" value="SIGMA54_INTERACT_4"/>
    <property type="match status" value="1"/>
</dbReference>
<keyword evidence="3" id="KW-0805">Transcription regulation</keyword>
<evidence type="ECO:0000313" key="10">
    <source>
        <dbReference type="Proteomes" id="UP000321051"/>
    </source>
</evidence>
<keyword evidence="2" id="KW-0067">ATP-binding</keyword>
<dbReference type="Pfam" id="PF00158">
    <property type="entry name" value="Sigma54_activat"/>
    <property type="match status" value="1"/>
</dbReference>
<evidence type="ECO:0000256" key="2">
    <source>
        <dbReference type="ARBA" id="ARBA00022840"/>
    </source>
</evidence>
<evidence type="ECO:0000259" key="7">
    <source>
        <dbReference type="PROSITE" id="PS50045"/>
    </source>
</evidence>
<dbReference type="Pfam" id="PF02954">
    <property type="entry name" value="HTH_8"/>
    <property type="match status" value="1"/>
</dbReference>
<dbReference type="Pfam" id="PF25601">
    <property type="entry name" value="AAA_lid_14"/>
    <property type="match status" value="1"/>
</dbReference>
<dbReference type="PANTHER" id="PTHR32071">
    <property type="entry name" value="TRANSCRIPTIONAL REGULATORY PROTEIN"/>
    <property type="match status" value="1"/>
</dbReference>
<dbReference type="Gene3D" id="1.10.10.60">
    <property type="entry name" value="Homeodomain-like"/>
    <property type="match status" value="1"/>
</dbReference>
<accession>A0A510YA86</accession>
<dbReference type="SUPFAM" id="SSF52540">
    <property type="entry name" value="P-loop containing nucleoside triphosphate hydrolases"/>
    <property type="match status" value="1"/>
</dbReference>
<dbReference type="InterPro" id="IPR025662">
    <property type="entry name" value="Sigma_54_int_dom_ATP-bd_1"/>
</dbReference>
<proteinExistence type="predicted"/>